<protein>
    <submittedName>
        <fullName evidence="2">Uncharacterized protein</fullName>
    </submittedName>
</protein>
<feature type="compositionally biased region" description="Low complexity" evidence="1">
    <location>
        <begin position="308"/>
        <end position="323"/>
    </location>
</feature>
<evidence type="ECO:0000313" key="2">
    <source>
        <dbReference type="EMBL" id="CAB0036080.1"/>
    </source>
</evidence>
<reference evidence="2 3" key="1">
    <citation type="submission" date="2020-02" db="EMBL/GenBank/DDBJ databases">
        <authorList>
            <person name="Ferguson B K."/>
        </authorList>
    </citation>
    <scope>NUCLEOTIDE SEQUENCE [LARGE SCALE GENOMIC DNA]</scope>
</reference>
<dbReference type="AlphaFoldDB" id="A0A6H5IGE1"/>
<dbReference type="EMBL" id="CADCXV010000806">
    <property type="protein sequence ID" value="CAB0036080.1"/>
    <property type="molecule type" value="Genomic_DNA"/>
</dbReference>
<gene>
    <name evidence="2" type="ORF">TBRA_LOCUS7962</name>
</gene>
<feature type="region of interest" description="Disordered" evidence="1">
    <location>
        <begin position="195"/>
        <end position="255"/>
    </location>
</feature>
<feature type="region of interest" description="Disordered" evidence="1">
    <location>
        <begin position="308"/>
        <end position="331"/>
    </location>
</feature>
<feature type="compositionally biased region" description="Basic and acidic residues" evidence="1">
    <location>
        <begin position="195"/>
        <end position="219"/>
    </location>
</feature>
<keyword evidence="3" id="KW-1185">Reference proteome</keyword>
<proteinExistence type="predicted"/>
<name>A0A6H5IGE1_9HYME</name>
<feature type="region of interest" description="Disordered" evidence="1">
    <location>
        <begin position="1"/>
        <end position="23"/>
    </location>
</feature>
<organism evidence="2 3">
    <name type="scientific">Trichogramma brassicae</name>
    <dbReference type="NCBI Taxonomy" id="86971"/>
    <lineage>
        <taxon>Eukaryota</taxon>
        <taxon>Metazoa</taxon>
        <taxon>Ecdysozoa</taxon>
        <taxon>Arthropoda</taxon>
        <taxon>Hexapoda</taxon>
        <taxon>Insecta</taxon>
        <taxon>Pterygota</taxon>
        <taxon>Neoptera</taxon>
        <taxon>Endopterygota</taxon>
        <taxon>Hymenoptera</taxon>
        <taxon>Apocrita</taxon>
        <taxon>Proctotrupomorpha</taxon>
        <taxon>Chalcidoidea</taxon>
        <taxon>Trichogrammatidae</taxon>
        <taxon>Trichogramma</taxon>
    </lineage>
</organism>
<evidence type="ECO:0000313" key="3">
    <source>
        <dbReference type="Proteomes" id="UP000479190"/>
    </source>
</evidence>
<evidence type="ECO:0000256" key="1">
    <source>
        <dbReference type="SAM" id="MobiDB-lite"/>
    </source>
</evidence>
<sequence length="331" mass="37803">MNDADLNVSGGGGGGSGSPYSTRTRADENLELHYAVKLIASASSRKHHTQQSRAKQSRAAEGTERILRLRQLLLLLLCLQRRRGIESRRTTKRRDRRNYSSFFLQSRDFTICSCSIYRVRSAYWLLLRVRYALKRISVTRINNCALPRAYQAVTFSNIRISQSNDGFPTFTRRDDLHKISYNDWSNTDERMRASRRNNEIERSTSLDDVRQGARARDPVVTRSRSRTFQPNVETRSVEPPPPYTSITTDTPVDRTQSQIESQNLRIAHDEQRANMTDRRLDEIARLLRDLTVTVRDRTQPQSAFSLVAPQANANPQPAAAAPARPVSLTTR</sequence>
<accession>A0A6H5IGE1</accession>
<dbReference type="Proteomes" id="UP000479190">
    <property type="component" value="Unassembled WGS sequence"/>
</dbReference>
<feature type="compositionally biased region" description="Polar residues" evidence="1">
    <location>
        <begin position="244"/>
        <end position="255"/>
    </location>
</feature>